<name>A0A561QBR4_9HYPH</name>
<accession>A0A561QBR4</accession>
<proteinExistence type="predicted"/>
<dbReference type="EMBL" id="VIWP01000010">
    <property type="protein sequence ID" value="TWF47787.1"/>
    <property type="molecule type" value="Genomic_DNA"/>
</dbReference>
<comment type="caution">
    <text evidence="1">The sequence shown here is derived from an EMBL/GenBank/DDBJ whole genome shotgun (WGS) entry which is preliminary data.</text>
</comment>
<gene>
    <name evidence="1" type="ORF">FHW37_11084</name>
</gene>
<protein>
    <submittedName>
        <fullName evidence="1">Uncharacterized protein</fullName>
    </submittedName>
</protein>
<evidence type="ECO:0000313" key="2">
    <source>
        <dbReference type="Proteomes" id="UP000320653"/>
    </source>
</evidence>
<keyword evidence="2" id="KW-1185">Reference proteome</keyword>
<organism evidence="1 2">
    <name type="scientific">Neorhizobium alkalisoli</name>
    <dbReference type="NCBI Taxonomy" id="528178"/>
    <lineage>
        <taxon>Bacteria</taxon>
        <taxon>Pseudomonadati</taxon>
        <taxon>Pseudomonadota</taxon>
        <taxon>Alphaproteobacteria</taxon>
        <taxon>Hyphomicrobiales</taxon>
        <taxon>Rhizobiaceae</taxon>
        <taxon>Rhizobium/Agrobacterium group</taxon>
        <taxon>Neorhizobium</taxon>
    </lineage>
</organism>
<dbReference type="RefSeq" id="WP_145642053.1">
    <property type="nucleotide sequence ID" value="NZ_VIWP01000010.1"/>
</dbReference>
<dbReference type="AlphaFoldDB" id="A0A561QBR4"/>
<sequence>MNLKHTRILHEGAGHWVVDFVGDDGEAVSVKVSDDKLSDEAEIVEHAKRIMVELTGYGTRGGRPRLNEYDAVSNGDLAADDVSPQLKH</sequence>
<dbReference type="OrthoDB" id="8101404at2"/>
<reference evidence="1 2" key="1">
    <citation type="submission" date="2019-06" db="EMBL/GenBank/DDBJ databases">
        <title>Sorghum-associated microbial communities from plants grown in Nebraska, USA.</title>
        <authorList>
            <person name="Schachtman D."/>
        </authorList>
    </citation>
    <scope>NUCLEOTIDE SEQUENCE [LARGE SCALE GENOMIC DNA]</scope>
    <source>
        <strain evidence="1 2">1225</strain>
    </source>
</reference>
<evidence type="ECO:0000313" key="1">
    <source>
        <dbReference type="EMBL" id="TWF47787.1"/>
    </source>
</evidence>
<dbReference type="Proteomes" id="UP000320653">
    <property type="component" value="Unassembled WGS sequence"/>
</dbReference>